<dbReference type="InterPro" id="IPR028896">
    <property type="entry name" value="GcvT/YgfZ/DmdA"/>
</dbReference>
<dbReference type="STRING" id="660517.SAMN04487946_107108"/>
<evidence type="ECO:0000313" key="9">
    <source>
        <dbReference type="EMBL" id="SDY15353.1"/>
    </source>
</evidence>
<dbReference type="NCBIfam" id="TIGR00528">
    <property type="entry name" value="gcvT"/>
    <property type="match status" value="1"/>
</dbReference>
<name>A0A1H3HII4_9EURY</name>
<dbReference type="EMBL" id="FNPB01000007">
    <property type="protein sequence ID" value="SDY15353.1"/>
    <property type="molecule type" value="Genomic_DNA"/>
</dbReference>
<evidence type="ECO:0000256" key="3">
    <source>
        <dbReference type="ARBA" id="ARBA00022679"/>
    </source>
</evidence>
<feature type="domain" description="Aminomethyltransferase C-terminal" evidence="8">
    <location>
        <begin position="287"/>
        <end position="362"/>
    </location>
</feature>
<dbReference type="Gene3D" id="2.40.30.110">
    <property type="entry name" value="Aminomethyltransferase beta-barrel domains"/>
    <property type="match status" value="1"/>
</dbReference>
<dbReference type="PANTHER" id="PTHR43757">
    <property type="entry name" value="AMINOMETHYLTRANSFERASE"/>
    <property type="match status" value="1"/>
</dbReference>
<dbReference type="GO" id="GO:0008483">
    <property type="term" value="F:transaminase activity"/>
    <property type="evidence" value="ECO:0007669"/>
    <property type="project" value="UniProtKB-KW"/>
</dbReference>
<dbReference type="Gene3D" id="3.30.1360.120">
    <property type="entry name" value="Probable tRNA modification gtpase trme, domain 1"/>
    <property type="match status" value="1"/>
</dbReference>
<dbReference type="Proteomes" id="UP000199170">
    <property type="component" value="Unassembled WGS sequence"/>
</dbReference>
<dbReference type="InterPro" id="IPR013977">
    <property type="entry name" value="GcvT_C"/>
</dbReference>
<dbReference type="InterPro" id="IPR029043">
    <property type="entry name" value="GcvT/YgfZ_C"/>
</dbReference>
<dbReference type="InterPro" id="IPR006223">
    <property type="entry name" value="GcvT"/>
</dbReference>
<organism evidence="9 10">
    <name type="scientific">Halobellus clavatus</name>
    <dbReference type="NCBI Taxonomy" id="660517"/>
    <lineage>
        <taxon>Archaea</taxon>
        <taxon>Methanobacteriati</taxon>
        <taxon>Methanobacteriota</taxon>
        <taxon>Stenosarchaea group</taxon>
        <taxon>Halobacteria</taxon>
        <taxon>Halobacteriales</taxon>
        <taxon>Haloferacaceae</taxon>
        <taxon>Halobellus</taxon>
    </lineage>
</organism>
<evidence type="ECO:0000256" key="1">
    <source>
        <dbReference type="ARBA" id="ARBA00008609"/>
    </source>
</evidence>
<evidence type="ECO:0000256" key="5">
    <source>
        <dbReference type="HAMAP-Rule" id="MF_00259"/>
    </source>
</evidence>
<gene>
    <name evidence="5" type="primary">gcvT</name>
    <name evidence="9" type="ORF">SAMN04487946_107108</name>
</gene>
<dbReference type="AlphaFoldDB" id="A0A1H3HII4"/>
<keyword evidence="10" id="KW-1185">Reference proteome</keyword>
<evidence type="ECO:0000259" key="7">
    <source>
        <dbReference type="Pfam" id="PF01571"/>
    </source>
</evidence>
<reference evidence="10" key="1">
    <citation type="submission" date="2016-10" db="EMBL/GenBank/DDBJ databases">
        <authorList>
            <person name="Varghese N."/>
            <person name="Submissions S."/>
        </authorList>
    </citation>
    <scope>NUCLEOTIDE SEQUENCE [LARGE SCALE GENOMIC DNA]</scope>
    <source>
        <strain evidence="10">CGMCC 1.10118</strain>
    </source>
</reference>
<dbReference type="SUPFAM" id="SSF101790">
    <property type="entry name" value="Aminomethyltransferase beta-barrel domain"/>
    <property type="match status" value="1"/>
</dbReference>
<keyword evidence="9" id="KW-0489">Methyltransferase</keyword>
<dbReference type="InterPro" id="IPR006222">
    <property type="entry name" value="GCVT_N"/>
</dbReference>
<comment type="subunit">
    <text evidence="5">The glycine cleavage system is composed of four proteins: P, T, L and H.</text>
</comment>
<dbReference type="FunFam" id="2.40.30.110:FF:000003">
    <property type="entry name" value="Aminomethyltransferase"/>
    <property type="match status" value="1"/>
</dbReference>
<dbReference type="GO" id="GO:0004047">
    <property type="term" value="F:aminomethyltransferase activity"/>
    <property type="evidence" value="ECO:0007669"/>
    <property type="project" value="UniProtKB-UniRule"/>
</dbReference>
<dbReference type="Gene3D" id="3.30.70.1400">
    <property type="entry name" value="Aminomethyltransferase beta-barrel domains"/>
    <property type="match status" value="1"/>
</dbReference>
<dbReference type="GO" id="GO:0019464">
    <property type="term" value="P:glycine decarboxylation via glycine cleavage system"/>
    <property type="evidence" value="ECO:0007669"/>
    <property type="project" value="UniProtKB-UniRule"/>
</dbReference>
<comment type="catalytic activity">
    <reaction evidence="4 5">
        <text>N(6)-[(R)-S(8)-aminomethyldihydrolipoyl]-L-lysyl-[protein] + (6S)-5,6,7,8-tetrahydrofolate = N(6)-[(R)-dihydrolipoyl]-L-lysyl-[protein] + (6R)-5,10-methylene-5,6,7,8-tetrahydrofolate + NH4(+)</text>
        <dbReference type="Rhea" id="RHEA:16945"/>
        <dbReference type="Rhea" id="RHEA-COMP:10475"/>
        <dbReference type="Rhea" id="RHEA-COMP:10492"/>
        <dbReference type="ChEBI" id="CHEBI:15636"/>
        <dbReference type="ChEBI" id="CHEBI:28938"/>
        <dbReference type="ChEBI" id="CHEBI:57453"/>
        <dbReference type="ChEBI" id="CHEBI:83100"/>
        <dbReference type="ChEBI" id="CHEBI:83143"/>
        <dbReference type="EC" id="2.1.2.10"/>
    </reaction>
</comment>
<protein>
    <recommendedName>
        <fullName evidence="5">Probable aminomethyltransferase</fullName>
        <ecNumber evidence="5">2.1.2.10</ecNumber>
    </recommendedName>
    <alternativeName>
        <fullName evidence="5">Glycine cleavage system T protein</fullName>
    </alternativeName>
</protein>
<feature type="domain" description="GCVT N-terminal" evidence="7">
    <location>
        <begin position="11"/>
        <end position="266"/>
    </location>
</feature>
<dbReference type="PIRSF" id="PIRSF006487">
    <property type="entry name" value="GcvT"/>
    <property type="match status" value="1"/>
</dbReference>
<dbReference type="HAMAP" id="MF_00259">
    <property type="entry name" value="GcvT"/>
    <property type="match status" value="1"/>
</dbReference>
<sequence>MKVVSSKRTPLYESHSRAGADFTDFGGWEMPVSFDSIQEEHRAVRDDVGLFDVSHMGQIAVDGGEAQTLLQQLTPSDIRSLDPGEALYSCFLQADGIILDDIVVYDHPEASEYVVVPNAGHDEELDDQLREYADGWDLDVSLENRTTETGMIAVQGPEAVDRVAEAADKRIEELDPFTVTETSLGDVECLVARTGYTGEDGVEILFSGSDAEEIDRLFDDVQRCGLGARDTLRLEAGLLLSGQDFDPEGEPHDPFEAGIGFVVDFDDGDFVGRSALEQVRDDGVDERIVGLRLEERAIARHGYDMLSDGAPIGRVTSGTMSPTLGIPIALGYVDAEYADPGTEIAVSVRNRSVDATVVDTPFLESCGE</sequence>
<accession>A0A1H3HII4</accession>
<comment type="similarity">
    <text evidence="1 5">Belongs to the GcvT family.</text>
</comment>
<evidence type="ECO:0000256" key="6">
    <source>
        <dbReference type="PIRSR" id="PIRSR006487-1"/>
    </source>
</evidence>
<comment type="function">
    <text evidence="5">The glycine cleavage system catalyzes the degradation of glycine.</text>
</comment>
<dbReference type="NCBIfam" id="NF001567">
    <property type="entry name" value="PRK00389.1"/>
    <property type="match status" value="1"/>
</dbReference>
<evidence type="ECO:0000256" key="2">
    <source>
        <dbReference type="ARBA" id="ARBA00022576"/>
    </source>
</evidence>
<dbReference type="Gene3D" id="4.10.1250.10">
    <property type="entry name" value="Aminomethyltransferase fragment"/>
    <property type="match status" value="1"/>
</dbReference>
<evidence type="ECO:0000256" key="4">
    <source>
        <dbReference type="ARBA" id="ARBA00047665"/>
    </source>
</evidence>
<keyword evidence="3 5" id="KW-0808">Transferase</keyword>
<dbReference type="GO" id="GO:0008168">
    <property type="term" value="F:methyltransferase activity"/>
    <property type="evidence" value="ECO:0007669"/>
    <property type="project" value="UniProtKB-KW"/>
</dbReference>
<dbReference type="GO" id="GO:0032259">
    <property type="term" value="P:methylation"/>
    <property type="evidence" value="ECO:0007669"/>
    <property type="project" value="UniProtKB-KW"/>
</dbReference>
<dbReference type="PANTHER" id="PTHR43757:SF2">
    <property type="entry name" value="AMINOMETHYLTRANSFERASE, MITOCHONDRIAL"/>
    <property type="match status" value="1"/>
</dbReference>
<dbReference type="InterPro" id="IPR022903">
    <property type="entry name" value="GcvT_bac"/>
</dbReference>
<proteinExistence type="inferred from homology"/>
<dbReference type="InterPro" id="IPR027266">
    <property type="entry name" value="TrmE/GcvT-like"/>
</dbReference>
<feature type="binding site" evidence="6">
    <location>
        <position position="203"/>
    </location>
    <ligand>
        <name>substrate</name>
    </ligand>
</feature>
<dbReference type="SUPFAM" id="SSF103025">
    <property type="entry name" value="Folate-binding domain"/>
    <property type="match status" value="1"/>
</dbReference>
<evidence type="ECO:0000313" key="10">
    <source>
        <dbReference type="Proteomes" id="UP000199170"/>
    </source>
</evidence>
<keyword evidence="2 5" id="KW-0032">Aminotransferase</keyword>
<dbReference type="Pfam" id="PF08669">
    <property type="entry name" value="GCV_T_C"/>
    <property type="match status" value="1"/>
</dbReference>
<evidence type="ECO:0000259" key="8">
    <source>
        <dbReference type="Pfam" id="PF08669"/>
    </source>
</evidence>
<dbReference type="Pfam" id="PF01571">
    <property type="entry name" value="GCV_T"/>
    <property type="match status" value="1"/>
</dbReference>
<dbReference type="EC" id="2.1.2.10" evidence="5"/>
<dbReference type="GO" id="GO:0005960">
    <property type="term" value="C:glycine cleavage complex"/>
    <property type="evidence" value="ECO:0007669"/>
    <property type="project" value="InterPro"/>
</dbReference>